<dbReference type="Proteomes" id="UP000239203">
    <property type="component" value="Unassembled WGS sequence"/>
</dbReference>
<sequence>MTKPPLHLRAWYLLGGRVPMSYHAWVLADAARPSWLAWFALRTLLRMVLLTTAITLGLLLGLDAPVGLALACGALGLVVGVYFMLSYAIESTEYRMTRYGHPHGAAAEARKARTADRDRLRQERYDNAWRTTE</sequence>
<dbReference type="Pfam" id="PF17240">
    <property type="entry name" value="DUF5313"/>
    <property type="match status" value="1"/>
</dbReference>
<name>A0A2S6GCL8_9PSEU</name>
<keyword evidence="3" id="KW-1185">Reference proteome</keyword>
<keyword evidence="1" id="KW-1133">Transmembrane helix</keyword>
<evidence type="ECO:0000313" key="2">
    <source>
        <dbReference type="EMBL" id="PPK62599.1"/>
    </source>
</evidence>
<dbReference type="EMBL" id="PTIX01000034">
    <property type="protein sequence ID" value="PPK62599.1"/>
    <property type="molecule type" value="Genomic_DNA"/>
</dbReference>
<organism evidence="2 3">
    <name type="scientific">Actinokineospora auranticolor</name>
    <dbReference type="NCBI Taxonomy" id="155976"/>
    <lineage>
        <taxon>Bacteria</taxon>
        <taxon>Bacillati</taxon>
        <taxon>Actinomycetota</taxon>
        <taxon>Actinomycetes</taxon>
        <taxon>Pseudonocardiales</taxon>
        <taxon>Pseudonocardiaceae</taxon>
        <taxon>Actinokineospora</taxon>
    </lineage>
</organism>
<evidence type="ECO:0008006" key="4">
    <source>
        <dbReference type="Google" id="ProtNLM"/>
    </source>
</evidence>
<protein>
    <recommendedName>
        <fullName evidence="4">DUF5313 family protein</fullName>
    </recommendedName>
</protein>
<dbReference type="OrthoDB" id="5195204at2"/>
<reference evidence="2 3" key="1">
    <citation type="submission" date="2018-02" db="EMBL/GenBank/DDBJ databases">
        <title>Genomic Encyclopedia of Archaeal and Bacterial Type Strains, Phase II (KMG-II): from individual species to whole genera.</title>
        <authorList>
            <person name="Goeker M."/>
        </authorList>
    </citation>
    <scope>NUCLEOTIDE SEQUENCE [LARGE SCALE GENOMIC DNA]</scope>
    <source>
        <strain evidence="2 3">YU 961-1</strain>
    </source>
</reference>
<dbReference type="RefSeq" id="WP_104483192.1">
    <property type="nucleotide sequence ID" value="NZ_CP154825.1"/>
</dbReference>
<keyword evidence="1" id="KW-0812">Transmembrane</keyword>
<keyword evidence="1" id="KW-0472">Membrane</keyword>
<proteinExistence type="predicted"/>
<accession>A0A2S6GCL8</accession>
<evidence type="ECO:0000313" key="3">
    <source>
        <dbReference type="Proteomes" id="UP000239203"/>
    </source>
</evidence>
<comment type="caution">
    <text evidence="2">The sequence shown here is derived from an EMBL/GenBank/DDBJ whole genome shotgun (WGS) entry which is preliminary data.</text>
</comment>
<dbReference type="AlphaFoldDB" id="A0A2S6GCL8"/>
<evidence type="ECO:0000256" key="1">
    <source>
        <dbReference type="SAM" id="Phobius"/>
    </source>
</evidence>
<feature type="transmembrane region" description="Helical" evidence="1">
    <location>
        <begin position="68"/>
        <end position="89"/>
    </location>
</feature>
<feature type="transmembrane region" description="Helical" evidence="1">
    <location>
        <begin position="44"/>
        <end position="62"/>
    </location>
</feature>
<dbReference type="InterPro" id="IPR035197">
    <property type="entry name" value="DUF5313"/>
</dbReference>
<gene>
    <name evidence="2" type="ORF">CLV40_13461</name>
</gene>